<proteinExistence type="predicted"/>
<accession>A0A2Z4EVG3</accession>
<feature type="compositionally biased region" description="Basic and acidic residues" evidence="1">
    <location>
        <begin position="10"/>
        <end position="23"/>
    </location>
</feature>
<feature type="region of interest" description="Disordered" evidence="1">
    <location>
        <begin position="1"/>
        <end position="53"/>
    </location>
</feature>
<dbReference type="EMBL" id="MG693112">
    <property type="protein sequence ID" value="AWV66979.1"/>
    <property type="molecule type" value="Genomic_DNA"/>
</dbReference>
<name>A0A2Z4EVG3_9VIRU</name>
<evidence type="ECO:0000313" key="2">
    <source>
        <dbReference type="EMBL" id="AWV66979.1"/>
    </source>
</evidence>
<protein>
    <submittedName>
        <fullName evidence="2">Non-structural ORF 1</fullName>
    </submittedName>
</protein>
<organism evidence="2">
    <name type="scientific">Ambidensovirus sp</name>
    <dbReference type="NCBI Taxonomy" id="2050976"/>
    <lineage>
        <taxon>Viruses</taxon>
        <taxon>Monodnaviria</taxon>
        <taxon>Shotokuvirae</taxon>
        <taxon>Cossaviricota</taxon>
        <taxon>Quintoviricetes</taxon>
        <taxon>Piccovirales</taxon>
        <taxon>Parvoviridae</taxon>
        <taxon>Densovirinae</taxon>
        <taxon>Protoambidensovirus</taxon>
        <taxon>Protoambidensovirus incertum3</taxon>
    </lineage>
</organism>
<sequence>MNFNSICDSVHYEPRDNENEHRQHGITTKRNFHTTTPGKQSKRRKNIESNSINEKKKRKIGVFFGKISKKIKETNCTGATGNGNFVERRRGNEQLSNVAGSSDFRFVRNRETEQRSRSVRLGHFFHISKRSVRRQSLSEKLLSHTGIGNSTLFDGARNQMEGYRSRSKTNNSGWITGHKHVFTDTNDKLSDNGQDAFDNEKISNVQSRIETNGQFATGVDMYTTDDKIYGDNAIRILASELYVRHLGKHGRYISDICVPATPEDFTQLLQEFRSNLFGAQRKPNGTGQWRLVSRHGDHFHVLHICTYSNATCRCTWLDRSPTWRRCRRTRFRRRVYVSDLSLHDWENIIRYFSTKGHTIQNIESGGEDGGLRLRIENIQVI</sequence>
<evidence type="ECO:0000256" key="1">
    <source>
        <dbReference type="SAM" id="MobiDB-lite"/>
    </source>
</evidence>
<feature type="compositionally biased region" description="Polar residues" evidence="1">
    <location>
        <begin position="25"/>
        <end position="39"/>
    </location>
</feature>
<reference evidence="2" key="1">
    <citation type="journal article" date="2018" name="Virus Evol.">
        <title>Cameroonian fruit bats harbor divergent viruses, including rotavirus H, bastroviruses, and picobirnaviruses using an alternative genetic code.</title>
        <authorList>
            <person name="Yinda C.K."/>
            <person name="Ghogomu S.M."/>
            <person name="Conceicao-Neto N."/>
            <person name="Beller L."/>
            <person name="Deboutte W."/>
            <person name="Vanhulle E."/>
            <person name="Maes P."/>
            <person name="Van Ranst M."/>
            <person name="Matthijnssens J."/>
        </authorList>
    </citation>
    <scope>NUCLEOTIDE SEQUENCE</scope>
    <source>
        <strain evidence="2">CMRBtDV4</strain>
    </source>
</reference>